<dbReference type="InterPro" id="IPR041492">
    <property type="entry name" value="HAD_2"/>
</dbReference>
<dbReference type="InterPro" id="IPR051600">
    <property type="entry name" value="Beta-PGM-like"/>
</dbReference>
<proteinExistence type="inferred from homology"/>
<dbReference type="PANTHER" id="PTHR46193:SF18">
    <property type="entry name" value="HEXITOL PHOSPHATASE B"/>
    <property type="match status" value="1"/>
</dbReference>
<dbReference type="SFLD" id="SFLDS00003">
    <property type="entry name" value="Haloacid_Dehalogenase"/>
    <property type="match status" value="1"/>
</dbReference>
<evidence type="ECO:0000256" key="2">
    <source>
        <dbReference type="ARBA" id="ARBA00006171"/>
    </source>
</evidence>
<evidence type="ECO:0000313" key="7">
    <source>
        <dbReference type="Proteomes" id="UP000184241"/>
    </source>
</evidence>
<dbReference type="GO" id="GO:0003824">
    <property type="term" value="F:catalytic activity"/>
    <property type="evidence" value="ECO:0007669"/>
    <property type="project" value="UniProtKB-ARBA"/>
</dbReference>
<keyword evidence="5" id="KW-0119">Carbohydrate metabolism</keyword>
<dbReference type="Gene3D" id="1.10.150.240">
    <property type="entry name" value="Putative phosphatase, domain 2"/>
    <property type="match status" value="1"/>
</dbReference>
<dbReference type="EMBL" id="FQXU01000007">
    <property type="protein sequence ID" value="SHI18615.1"/>
    <property type="molecule type" value="Genomic_DNA"/>
</dbReference>
<dbReference type="PANTHER" id="PTHR46193">
    <property type="entry name" value="6-PHOSPHOGLUCONATE PHOSPHATASE"/>
    <property type="match status" value="1"/>
</dbReference>
<dbReference type="InterPro" id="IPR023198">
    <property type="entry name" value="PGP-like_dom2"/>
</dbReference>
<dbReference type="Gene3D" id="3.40.50.1000">
    <property type="entry name" value="HAD superfamily/HAD-like"/>
    <property type="match status" value="1"/>
</dbReference>
<dbReference type="CDD" id="cd07505">
    <property type="entry name" value="HAD_BPGM-like"/>
    <property type="match status" value="1"/>
</dbReference>
<dbReference type="SUPFAM" id="SSF56784">
    <property type="entry name" value="HAD-like"/>
    <property type="match status" value="1"/>
</dbReference>
<sequence length="225" mass="25948">MNNIGIVFDFNGTLFHDSDKHEKAWRQFFKNEFNRDVTDEEFKKYVHGRNGDFTLKFLSGKPLTDEEVSSYLEIKEQIYRELCLSDKSNFHLATGAEILLDELKERNIPITIATASQLSNLKFYIESFNLTRWFDVDKIIYDDGTVLGKPNPDYYIKASKEIATLPQNCIVFEDAISGIQAAYSAGIGKIIAVTSSKNESTFQNMVEVYDVIHNFHDFDRFLLRP</sequence>
<evidence type="ECO:0000313" key="6">
    <source>
        <dbReference type="EMBL" id="SHI18615.1"/>
    </source>
</evidence>
<accession>A0A1M5Z2Z4</accession>
<comment type="cofactor">
    <cofactor evidence="1">
        <name>Mg(2+)</name>
        <dbReference type="ChEBI" id="CHEBI:18420"/>
    </cofactor>
</comment>
<dbReference type="SFLD" id="SFLDG01129">
    <property type="entry name" value="C1.5:_HAD__Beta-PGM__Phosphata"/>
    <property type="match status" value="1"/>
</dbReference>
<dbReference type="RefSeq" id="WP_073019971.1">
    <property type="nucleotide sequence ID" value="NZ_FQXU01000007.1"/>
</dbReference>
<dbReference type="NCBIfam" id="TIGR01509">
    <property type="entry name" value="HAD-SF-IA-v3"/>
    <property type="match status" value="1"/>
</dbReference>
<organism evidence="6 7">
    <name type="scientific">Clostridium intestinale DSM 6191</name>
    <dbReference type="NCBI Taxonomy" id="1121320"/>
    <lineage>
        <taxon>Bacteria</taxon>
        <taxon>Bacillati</taxon>
        <taxon>Bacillota</taxon>
        <taxon>Clostridia</taxon>
        <taxon>Eubacteriales</taxon>
        <taxon>Clostridiaceae</taxon>
        <taxon>Clostridium</taxon>
    </lineage>
</organism>
<evidence type="ECO:0000256" key="4">
    <source>
        <dbReference type="ARBA" id="ARBA00022842"/>
    </source>
</evidence>
<dbReference type="InterPro" id="IPR023214">
    <property type="entry name" value="HAD_sf"/>
</dbReference>
<keyword evidence="4" id="KW-0460">Magnesium</keyword>
<keyword evidence="3" id="KW-0479">Metal-binding</keyword>
<evidence type="ECO:0000256" key="1">
    <source>
        <dbReference type="ARBA" id="ARBA00001946"/>
    </source>
</evidence>
<gene>
    <name evidence="6" type="ORF">SAMN02745941_02524</name>
</gene>
<comment type="similarity">
    <text evidence="2">Belongs to the HAD-like hydrolase superfamily. CbbY/CbbZ/Gph/YieH family.</text>
</comment>
<dbReference type="InterPro" id="IPR036412">
    <property type="entry name" value="HAD-like_sf"/>
</dbReference>
<name>A0A1M5Z2Z4_9CLOT</name>
<dbReference type="Pfam" id="PF13419">
    <property type="entry name" value="HAD_2"/>
    <property type="match status" value="1"/>
</dbReference>
<dbReference type="InterPro" id="IPR006439">
    <property type="entry name" value="HAD-SF_hydro_IA"/>
</dbReference>
<protein>
    <submittedName>
        <fullName evidence="6">Haloacid dehalogenase superfamily, subfamily IA, variant 3 with third motif having DD or ED</fullName>
    </submittedName>
</protein>
<reference evidence="6 7" key="1">
    <citation type="submission" date="2016-11" db="EMBL/GenBank/DDBJ databases">
        <authorList>
            <person name="Jaros S."/>
            <person name="Januszkiewicz K."/>
            <person name="Wedrychowicz H."/>
        </authorList>
    </citation>
    <scope>NUCLEOTIDE SEQUENCE [LARGE SCALE GENOMIC DNA]</scope>
    <source>
        <strain evidence="6 7">DSM 6191</strain>
    </source>
</reference>
<dbReference type="Proteomes" id="UP000184241">
    <property type="component" value="Unassembled WGS sequence"/>
</dbReference>
<dbReference type="GO" id="GO:0046872">
    <property type="term" value="F:metal ion binding"/>
    <property type="evidence" value="ECO:0007669"/>
    <property type="project" value="UniProtKB-KW"/>
</dbReference>
<evidence type="ECO:0000256" key="5">
    <source>
        <dbReference type="ARBA" id="ARBA00023277"/>
    </source>
</evidence>
<evidence type="ECO:0000256" key="3">
    <source>
        <dbReference type="ARBA" id="ARBA00022723"/>
    </source>
</evidence>
<dbReference type="AlphaFoldDB" id="A0A1M5Z2Z4"/>